<dbReference type="RefSeq" id="XP_044545801.1">
    <property type="nucleotide sequence ID" value="XM_044698225.1"/>
</dbReference>
<evidence type="ECO:0000256" key="2">
    <source>
        <dbReference type="SAM" id="MobiDB-lite"/>
    </source>
</evidence>
<evidence type="ECO:0000256" key="1">
    <source>
        <dbReference type="ARBA" id="ARBA00008511"/>
    </source>
</evidence>
<dbReference type="Gene3D" id="2.60.40.790">
    <property type="match status" value="1"/>
</dbReference>
<dbReference type="Proteomes" id="UP000816034">
    <property type="component" value="Unassembled WGS sequence"/>
</dbReference>
<gene>
    <name evidence="4" type="ORF">C9374_008178</name>
</gene>
<accession>A0AA88KL64</accession>
<dbReference type="InterPro" id="IPR008978">
    <property type="entry name" value="HSP20-like_chaperone"/>
</dbReference>
<feature type="domain" description="PIH1D1/2/3 CS-like" evidence="3">
    <location>
        <begin position="115"/>
        <end position="212"/>
    </location>
</feature>
<dbReference type="PANTHER" id="PTHR21083">
    <property type="entry name" value="TWISTER"/>
    <property type="match status" value="1"/>
</dbReference>
<evidence type="ECO:0000259" key="3">
    <source>
        <dbReference type="Pfam" id="PF18201"/>
    </source>
</evidence>
<feature type="compositionally biased region" description="Basic and acidic residues" evidence="2">
    <location>
        <begin position="27"/>
        <end position="50"/>
    </location>
</feature>
<proteinExistence type="inferred from homology"/>
<reference evidence="4 5" key="1">
    <citation type="journal article" date="2018" name="BMC Genomics">
        <title>The genome of Naegleria lovaniensis, the basis for a comparative approach to unravel pathogenicity factors of the human pathogenic amoeba N. fowleri.</title>
        <authorList>
            <person name="Liechti N."/>
            <person name="Schurch N."/>
            <person name="Bruggmann R."/>
            <person name="Wittwer M."/>
        </authorList>
    </citation>
    <scope>NUCLEOTIDE SEQUENCE [LARGE SCALE GENOMIC DNA]</scope>
    <source>
        <strain evidence="4 5">ATCC 30569</strain>
    </source>
</reference>
<comment type="caution">
    <text evidence="4">The sequence shown here is derived from an EMBL/GenBank/DDBJ whole genome shotgun (WGS) entry which is preliminary data.</text>
</comment>
<dbReference type="InterPro" id="IPR041442">
    <property type="entry name" value="PIH1D1/2/3_CS-like"/>
</dbReference>
<comment type="similarity">
    <text evidence="1">Belongs to the PIH1 family.</text>
</comment>
<organism evidence="4 5">
    <name type="scientific">Naegleria lovaniensis</name>
    <name type="common">Amoeba</name>
    <dbReference type="NCBI Taxonomy" id="51637"/>
    <lineage>
        <taxon>Eukaryota</taxon>
        <taxon>Discoba</taxon>
        <taxon>Heterolobosea</taxon>
        <taxon>Tetramitia</taxon>
        <taxon>Eutetramitia</taxon>
        <taxon>Vahlkampfiidae</taxon>
        <taxon>Naegleria</taxon>
    </lineage>
</organism>
<dbReference type="GeneID" id="68100632"/>
<sequence>MFDPELTANPVPSQLELLNNVIEESEGLSKKMNPEELRSRKEEEEYNKRKQLEEERVLKEISSSCHPDRCSSLNTKIEVVDKLIGTKAQRLDPKIWTDTELDEMEEDFEDEREVPDYDIIYQQKVSAMDAYLGIDYEKDPSTSSSDTLCVNVRLPKTNNLSEIELDLSSTTFTVKTEHYKLIANFPHEIQDKEAKAKWNSKTKTLQIVVPVVK</sequence>
<dbReference type="Pfam" id="PF18201">
    <property type="entry name" value="PIH1_CS"/>
    <property type="match status" value="1"/>
</dbReference>
<evidence type="ECO:0000313" key="4">
    <source>
        <dbReference type="EMBL" id="KAG2378539.1"/>
    </source>
</evidence>
<dbReference type="InterPro" id="IPR026697">
    <property type="entry name" value="DNAAF6"/>
</dbReference>
<protein>
    <recommendedName>
        <fullName evidence="3">PIH1D1/2/3 CS-like domain-containing protein</fullName>
    </recommendedName>
</protein>
<dbReference type="AlphaFoldDB" id="A0AA88KL64"/>
<dbReference type="GO" id="GO:0070286">
    <property type="term" value="P:axonemal dynein complex assembly"/>
    <property type="evidence" value="ECO:0007669"/>
    <property type="project" value="InterPro"/>
</dbReference>
<feature type="region of interest" description="Disordered" evidence="2">
    <location>
        <begin position="23"/>
        <end position="50"/>
    </location>
</feature>
<dbReference type="EMBL" id="PYSW02000032">
    <property type="protein sequence ID" value="KAG2378539.1"/>
    <property type="molecule type" value="Genomic_DNA"/>
</dbReference>
<dbReference type="GO" id="GO:0005737">
    <property type="term" value="C:cytoplasm"/>
    <property type="evidence" value="ECO:0007669"/>
    <property type="project" value="TreeGrafter"/>
</dbReference>
<dbReference type="GO" id="GO:0051087">
    <property type="term" value="F:protein-folding chaperone binding"/>
    <property type="evidence" value="ECO:0007669"/>
    <property type="project" value="InterPro"/>
</dbReference>
<keyword evidence="5" id="KW-1185">Reference proteome</keyword>
<evidence type="ECO:0000313" key="5">
    <source>
        <dbReference type="Proteomes" id="UP000816034"/>
    </source>
</evidence>
<name>A0AA88KL64_NAELO</name>
<dbReference type="GO" id="GO:0045505">
    <property type="term" value="F:dynein intermediate chain binding"/>
    <property type="evidence" value="ECO:0007669"/>
    <property type="project" value="TreeGrafter"/>
</dbReference>
<dbReference type="PANTHER" id="PTHR21083:SF0">
    <property type="entry name" value="DYNEIN AXONEMAL ASSEMBLY FACTOR 6"/>
    <property type="match status" value="1"/>
</dbReference>